<evidence type="ECO:0000313" key="2">
    <source>
        <dbReference type="EMBL" id="MQP13712.1"/>
    </source>
</evidence>
<evidence type="ECO:0000256" key="1">
    <source>
        <dbReference type="SAM" id="Phobius"/>
    </source>
</evidence>
<dbReference type="Proteomes" id="UP000477980">
    <property type="component" value="Unassembled WGS sequence"/>
</dbReference>
<keyword evidence="1" id="KW-0812">Transmembrane</keyword>
<accession>A0A6G1VL09</accession>
<comment type="caution">
    <text evidence="2">The sequence shown here is derived from an EMBL/GenBank/DDBJ whole genome shotgun (WGS) entry which is preliminary data.</text>
</comment>
<protein>
    <submittedName>
        <fullName evidence="2">SoxR reducing system RseC family protein</fullName>
    </submittedName>
</protein>
<dbReference type="PANTHER" id="PTHR35867">
    <property type="entry name" value="PROTEIN RSEC"/>
    <property type="match status" value="1"/>
</dbReference>
<feature type="transmembrane region" description="Helical" evidence="1">
    <location>
        <begin position="104"/>
        <end position="123"/>
    </location>
</feature>
<reference evidence="2 3" key="1">
    <citation type="submission" date="2019-09" db="EMBL/GenBank/DDBJ databases">
        <title>Distinct polysaccharide growth profiles of human intestinal Prevotella copri isolates.</title>
        <authorList>
            <person name="Fehlner-Peach H."/>
            <person name="Magnabosco C."/>
            <person name="Raghavan V."/>
            <person name="Scher J.U."/>
            <person name="Tett A."/>
            <person name="Cox L.M."/>
            <person name="Gottsegen C."/>
            <person name="Watters A."/>
            <person name="Wiltshire- Gordon J.D."/>
            <person name="Segata N."/>
            <person name="Bonneau R."/>
            <person name="Littman D.R."/>
        </authorList>
    </citation>
    <scope>NUCLEOTIDE SEQUENCE [LARGE SCALE GENOMIC DNA]</scope>
    <source>
        <strain evidence="3">iAA917</strain>
    </source>
</reference>
<dbReference type="InterPro" id="IPR007359">
    <property type="entry name" value="SigmaE_reg_RseC_MucC"/>
</dbReference>
<feature type="transmembrane region" description="Helical" evidence="1">
    <location>
        <begin position="78"/>
        <end position="98"/>
    </location>
</feature>
<dbReference type="PANTHER" id="PTHR35867:SF1">
    <property type="entry name" value="PROTEIN RSEC"/>
    <property type="match status" value="1"/>
</dbReference>
<evidence type="ECO:0000313" key="3">
    <source>
        <dbReference type="Proteomes" id="UP000477980"/>
    </source>
</evidence>
<name>A0A6G1VL09_9BACT</name>
<sequence length="139" mass="14847">MSNKIKHNGVVDGVEEGCVRVRILQSSACSACKVAAHCNASETKEKIIEVQVADAVKYQLGDSVVVVADTAVGFRASLYGYLLPLLLMVVALVAVLKITQSEGYAAVSALGILIPYYIGLYLLRNKLQNKLSFSLAPCS</sequence>
<dbReference type="AlphaFoldDB" id="A0A6G1VL09"/>
<keyword evidence="1" id="KW-1133">Transmembrane helix</keyword>
<dbReference type="RefSeq" id="WP_153089470.1">
    <property type="nucleotide sequence ID" value="NZ_VZAH01000045.1"/>
</dbReference>
<dbReference type="OrthoDB" id="1120636at2"/>
<dbReference type="Pfam" id="PF04246">
    <property type="entry name" value="RseC_MucC"/>
    <property type="match status" value="1"/>
</dbReference>
<proteinExistence type="predicted"/>
<keyword evidence="1" id="KW-0472">Membrane</keyword>
<dbReference type="EMBL" id="VZAH01000045">
    <property type="protein sequence ID" value="MQP13712.1"/>
    <property type="molecule type" value="Genomic_DNA"/>
</dbReference>
<gene>
    <name evidence="2" type="ORF">F7D25_04650</name>
</gene>
<organism evidence="2 3">
    <name type="scientific">Segatella copri</name>
    <dbReference type="NCBI Taxonomy" id="165179"/>
    <lineage>
        <taxon>Bacteria</taxon>
        <taxon>Pseudomonadati</taxon>
        <taxon>Bacteroidota</taxon>
        <taxon>Bacteroidia</taxon>
        <taxon>Bacteroidales</taxon>
        <taxon>Prevotellaceae</taxon>
        <taxon>Segatella</taxon>
    </lineage>
</organism>